<evidence type="ECO:0000313" key="2">
    <source>
        <dbReference type="Proteomes" id="UP000275846"/>
    </source>
</evidence>
<gene>
    <name evidence="1" type="ORF">SSLN_LOCUS497</name>
</gene>
<reference evidence="1 2" key="2">
    <citation type="submission" date="2018-11" db="EMBL/GenBank/DDBJ databases">
        <authorList>
            <consortium name="Pathogen Informatics"/>
        </authorList>
    </citation>
    <scope>NUCLEOTIDE SEQUENCE [LARGE SCALE GENOMIC DNA]</scope>
    <source>
        <strain evidence="1 2">NST_G2</strain>
    </source>
</reference>
<organism evidence="3">
    <name type="scientific">Schistocephalus solidus</name>
    <name type="common">Tapeworm</name>
    <dbReference type="NCBI Taxonomy" id="70667"/>
    <lineage>
        <taxon>Eukaryota</taxon>
        <taxon>Metazoa</taxon>
        <taxon>Spiralia</taxon>
        <taxon>Lophotrochozoa</taxon>
        <taxon>Platyhelminthes</taxon>
        <taxon>Cestoda</taxon>
        <taxon>Eucestoda</taxon>
        <taxon>Diphyllobothriidea</taxon>
        <taxon>Diphyllobothriidae</taxon>
        <taxon>Schistocephalus</taxon>
    </lineage>
</organism>
<reference evidence="3" key="1">
    <citation type="submission" date="2016-06" db="UniProtKB">
        <authorList>
            <consortium name="WormBaseParasite"/>
        </authorList>
    </citation>
    <scope>IDENTIFICATION</scope>
</reference>
<evidence type="ECO:0000313" key="3">
    <source>
        <dbReference type="WBParaSite" id="SSLN_0000052001-mRNA-1"/>
    </source>
</evidence>
<proteinExistence type="predicted"/>
<accession>A0A183S8E9</accession>
<dbReference type="AlphaFoldDB" id="A0A183S8E9"/>
<dbReference type="WBParaSite" id="SSLN_0000052001-mRNA-1">
    <property type="protein sequence ID" value="SSLN_0000052001-mRNA-1"/>
    <property type="gene ID" value="SSLN_0000052001"/>
</dbReference>
<evidence type="ECO:0000313" key="1">
    <source>
        <dbReference type="EMBL" id="VDL85701.1"/>
    </source>
</evidence>
<dbReference type="EMBL" id="UYSU01000371">
    <property type="protein sequence ID" value="VDL85701.1"/>
    <property type="molecule type" value="Genomic_DNA"/>
</dbReference>
<protein>
    <submittedName>
        <fullName evidence="3">Mis18 domain-containing protein</fullName>
    </submittedName>
</protein>
<sequence>MSMIQLDTATNNDMQMKMLIVNPTGAAAESLSSHTHPVNRNHMTYRLAVRSEREREAVRDCRVFDWHHCGACTLQPSAHKELAFASSPDYTTGAGERVVNFCGCSELYVSGDRIFPLSFKEVYLQFYLEPITSSHNGTLRRCAIPEILLKAAVGVTHLQCLLCSVSDYALETLAEDFDTAATLKVLPLLAA</sequence>
<dbReference type="Proteomes" id="UP000275846">
    <property type="component" value="Unassembled WGS sequence"/>
</dbReference>
<keyword evidence="2" id="KW-1185">Reference proteome</keyword>
<name>A0A183S8E9_SCHSO</name>